<comment type="caution">
    <text evidence="3">The sequence shown here is derived from an EMBL/GenBank/DDBJ whole genome shotgun (WGS) entry which is preliminary data.</text>
</comment>
<feature type="chain" id="PRO_5047321280" evidence="1">
    <location>
        <begin position="25"/>
        <end position="296"/>
    </location>
</feature>
<keyword evidence="1" id="KW-0732">Signal</keyword>
<dbReference type="SUPFAM" id="SSF56219">
    <property type="entry name" value="DNase I-like"/>
    <property type="match status" value="1"/>
</dbReference>
<gene>
    <name evidence="3" type="ORF">GCM10008101_20620</name>
</gene>
<dbReference type="EMBL" id="BMXY01000002">
    <property type="protein sequence ID" value="GGZ66333.1"/>
    <property type="molecule type" value="Genomic_DNA"/>
</dbReference>
<sequence>MKTPALIAAIALATAACSAVPTDAARTQGLTLASWNTEHLAERNGTGCRPRTDADYAAMRAHVARLGADVVAFQEVESKAAAERLFDPAEWTVLIEDRPGDARTADCGGRAQGQKIRAQRTGFAIRKGLAFERQPDVTALQLGDADLRSGVDVIVRPRGTQPLRLLSVHMKSGCSAGDSNAACAVFFRQVPVLEQWIDARANEGMRFAVLGDFNRRLALPGDAAWADWDDADPANADLARAGGDRKATCNPRYPDFIDHIVLDRRASAGLESFSELTYAEGADHLSDHCPISARLR</sequence>
<keyword evidence="3" id="KW-0378">Hydrolase</keyword>
<dbReference type="Proteomes" id="UP000643403">
    <property type="component" value="Unassembled WGS sequence"/>
</dbReference>
<evidence type="ECO:0000313" key="4">
    <source>
        <dbReference type="Proteomes" id="UP000643403"/>
    </source>
</evidence>
<dbReference type="Gene3D" id="3.60.10.10">
    <property type="entry name" value="Endonuclease/exonuclease/phosphatase"/>
    <property type="match status" value="1"/>
</dbReference>
<dbReference type="RefSeq" id="WP_189449569.1">
    <property type="nucleotide sequence ID" value="NZ_BMXY01000002.1"/>
</dbReference>
<accession>A0ABQ3C5M1</accession>
<dbReference type="GO" id="GO:0016787">
    <property type="term" value="F:hydrolase activity"/>
    <property type="evidence" value="ECO:0007669"/>
    <property type="project" value="UniProtKB-KW"/>
</dbReference>
<dbReference type="InterPro" id="IPR005135">
    <property type="entry name" value="Endo/exonuclease/phosphatase"/>
</dbReference>
<evidence type="ECO:0000259" key="2">
    <source>
        <dbReference type="Pfam" id="PF03372"/>
    </source>
</evidence>
<organism evidence="3 4">
    <name type="scientific">Cognatilysobacter xinjiangensis</name>
    <dbReference type="NCBI Taxonomy" id="546892"/>
    <lineage>
        <taxon>Bacteria</taxon>
        <taxon>Pseudomonadati</taxon>
        <taxon>Pseudomonadota</taxon>
        <taxon>Gammaproteobacteria</taxon>
        <taxon>Lysobacterales</taxon>
        <taxon>Lysobacteraceae</taxon>
        <taxon>Cognatilysobacter</taxon>
    </lineage>
</organism>
<reference evidence="4" key="1">
    <citation type="journal article" date="2019" name="Int. J. Syst. Evol. Microbiol.">
        <title>The Global Catalogue of Microorganisms (GCM) 10K type strain sequencing project: providing services to taxonomists for standard genome sequencing and annotation.</title>
        <authorList>
            <consortium name="The Broad Institute Genomics Platform"/>
            <consortium name="The Broad Institute Genome Sequencing Center for Infectious Disease"/>
            <person name="Wu L."/>
            <person name="Ma J."/>
        </authorList>
    </citation>
    <scope>NUCLEOTIDE SEQUENCE [LARGE SCALE GENOMIC DNA]</scope>
    <source>
        <strain evidence="4">KCTC 22558</strain>
    </source>
</reference>
<evidence type="ECO:0000256" key="1">
    <source>
        <dbReference type="SAM" id="SignalP"/>
    </source>
</evidence>
<proteinExistence type="predicted"/>
<dbReference type="Pfam" id="PF03372">
    <property type="entry name" value="Exo_endo_phos"/>
    <property type="match status" value="1"/>
</dbReference>
<feature type="signal peptide" evidence="1">
    <location>
        <begin position="1"/>
        <end position="24"/>
    </location>
</feature>
<dbReference type="PROSITE" id="PS51257">
    <property type="entry name" value="PROKAR_LIPOPROTEIN"/>
    <property type="match status" value="1"/>
</dbReference>
<name>A0ABQ3C5M1_9GAMM</name>
<keyword evidence="4" id="KW-1185">Reference proteome</keyword>
<dbReference type="InterPro" id="IPR036691">
    <property type="entry name" value="Endo/exonu/phosph_ase_sf"/>
</dbReference>
<feature type="domain" description="Endonuclease/exonuclease/phosphatase" evidence="2">
    <location>
        <begin position="33"/>
        <end position="264"/>
    </location>
</feature>
<evidence type="ECO:0000313" key="3">
    <source>
        <dbReference type="EMBL" id="GGZ66333.1"/>
    </source>
</evidence>
<protein>
    <submittedName>
        <fullName evidence="3">Hydrolase</fullName>
    </submittedName>
</protein>